<keyword evidence="1" id="KW-0812">Transmembrane</keyword>
<accession>A0A9Q1DZC8</accession>
<organism evidence="2 3">
    <name type="scientific">Conger conger</name>
    <name type="common">Conger eel</name>
    <name type="synonym">Muraena conger</name>
    <dbReference type="NCBI Taxonomy" id="82655"/>
    <lineage>
        <taxon>Eukaryota</taxon>
        <taxon>Metazoa</taxon>
        <taxon>Chordata</taxon>
        <taxon>Craniata</taxon>
        <taxon>Vertebrata</taxon>
        <taxon>Euteleostomi</taxon>
        <taxon>Actinopterygii</taxon>
        <taxon>Neopterygii</taxon>
        <taxon>Teleostei</taxon>
        <taxon>Anguilliformes</taxon>
        <taxon>Congridae</taxon>
        <taxon>Conger</taxon>
    </lineage>
</organism>
<evidence type="ECO:0000313" key="2">
    <source>
        <dbReference type="EMBL" id="KAJ8284651.1"/>
    </source>
</evidence>
<keyword evidence="1" id="KW-0472">Membrane</keyword>
<sequence length="79" mass="8992">MTERSSQGHLGCQNATFSLIQAYISAPLLPLAFSLFLFLSASLSLSIYLSHRPCGSTFNGTLYRRHNMRERERGRERDI</sequence>
<dbReference type="EMBL" id="JAFJMO010000002">
    <property type="protein sequence ID" value="KAJ8284651.1"/>
    <property type="molecule type" value="Genomic_DNA"/>
</dbReference>
<protein>
    <submittedName>
        <fullName evidence="2">Uncharacterized protein</fullName>
    </submittedName>
</protein>
<comment type="caution">
    <text evidence="2">The sequence shown here is derived from an EMBL/GenBank/DDBJ whole genome shotgun (WGS) entry which is preliminary data.</text>
</comment>
<proteinExistence type="predicted"/>
<name>A0A9Q1DZC8_CONCO</name>
<dbReference type="AlphaFoldDB" id="A0A9Q1DZC8"/>
<keyword evidence="3" id="KW-1185">Reference proteome</keyword>
<feature type="transmembrane region" description="Helical" evidence="1">
    <location>
        <begin position="28"/>
        <end position="49"/>
    </location>
</feature>
<evidence type="ECO:0000313" key="3">
    <source>
        <dbReference type="Proteomes" id="UP001152803"/>
    </source>
</evidence>
<evidence type="ECO:0000256" key="1">
    <source>
        <dbReference type="SAM" id="Phobius"/>
    </source>
</evidence>
<reference evidence="2" key="1">
    <citation type="journal article" date="2023" name="Science">
        <title>Genome structures resolve the early diversification of teleost fishes.</title>
        <authorList>
            <person name="Parey E."/>
            <person name="Louis A."/>
            <person name="Montfort J."/>
            <person name="Bouchez O."/>
            <person name="Roques C."/>
            <person name="Iampietro C."/>
            <person name="Lluch J."/>
            <person name="Castinel A."/>
            <person name="Donnadieu C."/>
            <person name="Desvignes T."/>
            <person name="Floi Bucao C."/>
            <person name="Jouanno E."/>
            <person name="Wen M."/>
            <person name="Mejri S."/>
            <person name="Dirks R."/>
            <person name="Jansen H."/>
            <person name="Henkel C."/>
            <person name="Chen W.J."/>
            <person name="Zahm M."/>
            <person name="Cabau C."/>
            <person name="Klopp C."/>
            <person name="Thompson A.W."/>
            <person name="Robinson-Rechavi M."/>
            <person name="Braasch I."/>
            <person name="Lecointre G."/>
            <person name="Bobe J."/>
            <person name="Postlethwait J.H."/>
            <person name="Berthelot C."/>
            <person name="Roest Crollius H."/>
            <person name="Guiguen Y."/>
        </authorList>
    </citation>
    <scope>NUCLEOTIDE SEQUENCE</scope>
    <source>
        <strain evidence="2">Concon-B</strain>
    </source>
</reference>
<dbReference type="Proteomes" id="UP001152803">
    <property type="component" value="Unassembled WGS sequence"/>
</dbReference>
<keyword evidence="1" id="KW-1133">Transmembrane helix</keyword>
<gene>
    <name evidence="2" type="ORF">COCON_G00035010</name>
</gene>